<proteinExistence type="predicted"/>
<protein>
    <recommendedName>
        <fullName evidence="1">CobQ/CobB/MinD/ParA nucleotide binding domain-containing protein</fullName>
    </recommendedName>
</protein>
<dbReference type="InterPro" id="IPR002586">
    <property type="entry name" value="CobQ/CobB/MinD/ParA_Nub-bd_dom"/>
</dbReference>
<dbReference type="InterPro" id="IPR027417">
    <property type="entry name" value="P-loop_NTPase"/>
</dbReference>
<dbReference type="PANTHER" id="PTHR13696">
    <property type="entry name" value="P-LOOP CONTAINING NUCLEOSIDE TRIPHOSPHATE HYDROLASE"/>
    <property type="match status" value="1"/>
</dbReference>
<reference evidence="2" key="2">
    <citation type="submission" date="2015-07" db="EMBL/GenBank/DDBJ databases">
        <title>Plasmids, circular viruses and viroids from rat gut.</title>
        <authorList>
            <person name="Jorgensen T.J."/>
            <person name="Hansen M.A."/>
            <person name="Xu Z."/>
            <person name="Tabak M.A."/>
            <person name="Sorensen S.J."/>
            <person name="Hansen L.H."/>
        </authorList>
    </citation>
    <scope>NUCLEOTIDE SEQUENCE</scope>
    <source>
        <plasmid evidence="2">pRGRH1866</plasmid>
    </source>
</reference>
<dbReference type="InterPro" id="IPR050678">
    <property type="entry name" value="DNA_Partitioning_ATPase"/>
</dbReference>
<feature type="domain" description="CobQ/CobB/MinD/ParA nucleotide binding" evidence="1">
    <location>
        <begin position="4"/>
        <end position="153"/>
    </location>
</feature>
<name>A0A0H5QR77_9ZZZZ</name>
<sequence length="185" mass="20169">MKTILVCNQKGGVGKSLVADEIAFSFERSGIPTSFYDLDAQGGTLHKTREVDGAEVAVVDTPGALQEALADWLKEADVVVIPTRTTSRDIEPLMRMRKAVFKHSRAKIVYVMNGWNRFKASRDFMEWFGGLAGDQTVVTLPQSEAFVQAGAGEQSVVECDRRGKAAKATLSMVNTVREIAGFPAE</sequence>
<dbReference type="SUPFAM" id="SSF52540">
    <property type="entry name" value="P-loop containing nucleoside triphosphate hydrolases"/>
    <property type="match status" value="1"/>
</dbReference>
<geneLocation type="plasmid" evidence="2">
    <name>pRGRH1866</name>
</geneLocation>
<dbReference type="Gene3D" id="3.40.50.300">
    <property type="entry name" value="P-loop containing nucleotide triphosphate hydrolases"/>
    <property type="match status" value="1"/>
</dbReference>
<evidence type="ECO:0000313" key="2">
    <source>
        <dbReference type="EMBL" id="CRY98172.1"/>
    </source>
</evidence>
<dbReference type="AlphaFoldDB" id="A0A0H5QR77"/>
<dbReference type="PANTHER" id="PTHR13696:SF99">
    <property type="entry name" value="COBYRINIC ACID AC-DIAMIDE SYNTHASE"/>
    <property type="match status" value="1"/>
</dbReference>
<dbReference type="Pfam" id="PF01656">
    <property type="entry name" value="CbiA"/>
    <property type="match status" value="1"/>
</dbReference>
<evidence type="ECO:0000259" key="1">
    <source>
        <dbReference type="Pfam" id="PF01656"/>
    </source>
</evidence>
<dbReference type="EMBL" id="LN854358">
    <property type="protein sequence ID" value="CRY98172.1"/>
    <property type="molecule type" value="Genomic_DNA"/>
</dbReference>
<accession>A0A0H5QR77</accession>
<organism evidence="2">
    <name type="scientific">uncultured prokaryote</name>
    <dbReference type="NCBI Taxonomy" id="198431"/>
    <lineage>
        <taxon>unclassified sequences</taxon>
        <taxon>environmental samples</taxon>
    </lineage>
</organism>
<keyword evidence="2" id="KW-0614">Plasmid</keyword>
<dbReference type="CDD" id="cd02042">
    <property type="entry name" value="ParAB_family"/>
    <property type="match status" value="1"/>
</dbReference>
<reference evidence="2" key="1">
    <citation type="submission" date="2015-06" db="EMBL/GenBank/DDBJ databases">
        <authorList>
            <person name="Joergensen T."/>
        </authorList>
    </citation>
    <scope>NUCLEOTIDE SEQUENCE</scope>
    <source>
        <plasmid evidence="2">pRGRH1866</plasmid>
    </source>
</reference>